<dbReference type="Gene3D" id="3.40.50.150">
    <property type="entry name" value="Vaccinia Virus protein VP39"/>
    <property type="match status" value="1"/>
</dbReference>
<gene>
    <name evidence="1" type="ORF">DSLASN_21130</name>
</gene>
<evidence type="ECO:0000313" key="1">
    <source>
        <dbReference type="EMBL" id="BCS96481.1"/>
    </source>
</evidence>
<dbReference type="EMBL" id="AP024488">
    <property type="protein sequence ID" value="BCS96481.1"/>
    <property type="molecule type" value="Genomic_DNA"/>
</dbReference>
<dbReference type="InterPro" id="IPR004951">
    <property type="entry name" value="DUF268_CAE_spp"/>
</dbReference>
<dbReference type="Proteomes" id="UP001320148">
    <property type="component" value="Chromosome"/>
</dbReference>
<dbReference type="SUPFAM" id="SSF53335">
    <property type="entry name" value="S-adenosyl-L-methionine-dependent methyltransferases"/>
    <property type="match status" value="1"/>
</dbReference>
<name>A0ABM7PFV8_9BACT</name>
<proteinExistence type="predicted"/>
<dbReference type="Pfam" id="PF03269">
    <property type="entry name" value="DUF268"/>
    <property type="match status" value="1"/>
</dbReference>
<reference evidence="1 2" key="1">
    <citation type="submission" date="2021-02" db="EMBL/GenBank/DDBJ databases">
        <title>Complete genome of Desulfoluna sp. strain ASN36.</title>
        <authorList>
            <person name="Takahashi A."/>
            <person name="Kojima H."/>
            <person name="Fukui M."/>
        </authorList>
    </citation>
    <scope>NUCLEOTIDE SEQUENCE [LARGE SCALE GENOMIC DNA]</scope>
    <source>
        <strain evidence="1 2">ASN36</strain>
    </source>
</reference>
<evidence type="ECO:0000313" key="2">
    <source>
        <dbReference type="Proteomes" id="UP001320148"/>
    </source>
</evidence>
<dbReference type="RefSeq" id="WP_236892792.1">
    <property type="nucleotide sequence ID" value="NZ_AP024488.1"/>
</dbReference>
<sequence>MLFKKKHPNKEYLKFIESVSNEYKKIGVCFEFRNHPISKENPKETPDHYGIFAYWVANKLKDLKGCNILDVGNTKTANLLNSINHNINALVLEKPIDDISNVNWTIHDISKKLNFIDNTFDIFTSPSSLHLVGQGRYGDNKDPLALINFIEELKRVMKDGSKMYLLLPLGKDQLLYGYHFIYSFETIKKIFKEWTVMDYMVDDEVKFGFNKTHSKKEKRFDQDTDISNFEIGQYKIIYLEFKKNNYLDQTS</sequence>
<organism evidence="1 2">
    <name type="scientific">Desulfoluna limicola</name>
    <dbReference type="NCBI Taxonomy" id="2810562"/>
    <lineage>
        <taxon>Bacteria</taxon>
        <taxon>Pseudomonadati</taxon>
        <taxon>Thermodesulfobacteriota</taxon>
        <taxon>Desulfobacteria</taxon>
        <taxon>Desulfobacterales</taxon>
        <taxon>Desulfolunaceae</taxon>
        <taxon>Desulfoluna</taxon>
    </lineage>
</organism>
<evidence type="ECO:0008006" key="3">
    <source>
        <dbReference type="Google" id="ProtNLM"/>
    </source>
</evidence>
<protein>
    <recommendedName>
        <fullName evidence="3">Methyltransferase type 11 domain-containing protein</fullName>
    </recommendedName>
</protein>
<accession>A0ABM7PFV8</accession>
<dbReference type="InterPro" id="IPR029063">
    <property type="entry name" value="SAM-dependent_MTases_sf"/>
</dbReference>
<keyword evidence="2" id="KW-1185">Reference proteome</keyword>